<evidence type="ECO:0000256" key="1">
    <source>
        <dbReference type="SAM" id="MobiDB-lite"/>
    </source>
</evidence>
<gene>
    <name evidence="2" type="ORF">HNR07_004573</name>
</gene>
<evidence type="ECO:0000313" key="2">
    <source>
        <dbReference type="EMBL" id="MBB5493436.1"/>
    </source>
</evidence>
<feature type="region of interest" description="Disordered" evidence="1">
    <location>
        <begin position="1"/>
        <end position="20"/>
    </location>
</feature>
<evidence type="ECO:0000313" key="3">
    <source>
        <dbReference type="Proteomes" id="UP000579647"/>
    </source>
</evidence>
<dbReference type="EMBL" id="JACHDO010000001">
    <property type="protein sequence ID" value="MBB5493436.1"/>
    <property type="molecule type" value="Genomic_DNA"/>
</dbReference>
<sequence>MSTRGAIARPTTNGNWRGRYHHGDSYPTRLGRELFQLYHDTFDGDHEAMTTVLIGDHPAGWSTVIATYFPWPFDREAFTRAGYRGVMSDEQGLYPACYCHGERDEDERTLTCRCPDDTTGCGPESIEWAYVITPDALQVFSARPFGAHGLIAVVPWERDSAPDWQEAESRAVTGEIPEDLTL</sequence>
<organism evidence="2 3">
    <name type="scientific">Nocardiopsis metallicus</name>
    <dbReference type="NCBI Taxonomy" id="179819"/>
    <lineage>
        <taxon>Bacteria</taxon>
        <taxon>Bacillati</taxon>
        <taxon>Actinomycetota</taxon>
        <taxon>Actinomycetes</taxon>
        <taxon>Streptosporangiales</taxon>
        <taxon>Nocardiopsidaceae</taxon>
        <taxon>Nocardiopsis</taxon>
    </lineage>
</organism>
<dbReference type="AlphaFoldDB" id="A0A840WNV8"/>
<name>A0A840WNV8_9ACTN</name>
<keyword evidence="3" id="KW-1185">Reference proteome</keyword>
<protein>
    <submittedName>
        <fullName evidence="2">Uncharacterized protein</fullName>
    </submittedName>
</protein>
<accession>A0A840WNV8</accession>
<comment type="caution">
    <text evidence="2">The sequence shown here is derived from an EMBL/GenBank/DDBJ whole genome shotgun (WGS) entry which is preliminary data.</text>
</comment>
<reference evidence="2 3" key="1">
    <citation type="submission" date="2020-08" db="EMBL/GenBank/DDBJ databases">
        <title>Sequencing the genomes of 1000 actinobacteria strains.</title>
        <authorList>
            <person name="Klenk H.-P."/>
        </authorList>
    </citation>
    <scope>NUCLEOTIDE SEQUENCE [LARGE SCALE GENOMIC DNA]</scope>
    <source>
        <strain evidence="2 3">DSM 44598</strain>
    </source>
</reference>
<dbReference type="Proteomes" id="UP000579647">
    <property type="component" value="Unassembled WGS sequence"/>
</dbReference>
<proteinExistence type="predicted"/>
<dbReference type="RefSeq" id="WP_017567525.1">
    <property type="nucleotide sequence ID" value="NZ_BAAAKM010000111.1"/>
</dbReference>